<evidence type="ECO:0000313" key="3">
    <source>
        <dbReference type="Proteomes" id="UP000281553"/>
    </source>
</evidence>
<name>A0A3P7LG16_DIBLA</name>
<protein>
    <submittedName>
        <fullName evidence="2">Uncharacterized protein</fullName>
    </submittedName>
</protein>
<dbReference type="EMBL" id="UYRU01050054">
    <property type="protein sequence ID" value="VDN10817.1"/>
    <property type="molecule type" value="Genomic_DNA"/>
</dbReference>
<evidence type="ECO:0000313" key="2">
    <source>
        <dbReference type="EMBL" id="VDN10817.1"/>
    </source>
</evidence>
<gene>
    <name evidence="2" type="ORF">DILT_LOCUS6648</name>
</gene>
<sequence length="339" mass="37257">MTCRFHRLALHVLTPVIRSSRVKQLLLNPLQNCATVFRLETVIAAELFPPSDPFSCDPAQVLQQRVANPPWVDQQRRPSSALYSICASAPSGVPCATTQVPTAKATSSMTPKGALLQLRRRCELGRANERYSALSESPSPPGTRSPSVSIPRYRAGESVVLCGPPCASQAGNAVVQRGFQKLAACFRGKLTRDMFLTEKVSTLIRTIKDTAKIALSLYLENAPDTAAGDPQEQPRTLPPAEAELEARLNVQLLAGRTSINLAEKFSRLAEEREHKDPTDKIIRFTTRFSPRSRGQEAIFGVRLAPCFPQKRPAHFYRRPQNCFVSPPAGPDIYLSALAL</sequence>
<proteinExistence type="predicted"/>
<dbReference type="AlphaFoldDB" id="A0A3P7LG16"/>
<dbReference type="OrthoDB" id="10028852at2759"/>
<accession>A0A3P7LG16</accession>
<evidence type="ECO:0000256" key="1">
    <source>
        <dbReference type="SAM" id="MobiDB-lite"/>
    </source>
</evidence>
<organism evidence="2 3">
    <name type="scientific">Dibothriocephalus latus</name>
    <name type="common">Fish tapeworm</name>
    <name type="synonym">Diphyllobothrium latum</name>
    <dbReference type="NCBI Taxonomy" id="60516"/>
    <lineage>
        <taxon>Eukaryota</taxon>
        <taxon>Metazoa</taxon>
        <taxon>Spiralia</taxon>
        <taxon>Lophotrochozoa</taxon>
        <taxon>Platyhelminthes</taxon>
        <taxon>Cestoda</taxon>
        <taxon>Eucestoda</taxon>
        <taxon>Diphyllobothriidea</taxon>
        <taxon>Diphyllobothriidae</taxon>
        <taxon>Dibothriocephalus</taxon>
    </lineage>
</organism>
<keyword evidence="3" id="KW-1185">Reference proteome</keyword>
<reference evidence="2 3" key="1">
    <citation type="submission" date="2018-11" db="EMBL/GenBank/DDBJ databases">
        <authorList>
            <consortium name="Pathogen Informatics"/>
        </authorList>
    </citation>
    <scope>NUCLEOTIDE SEQUENCE [LARGE SCALE GENOMIC DNA]</scope>
</reference>
<dbReference type="Proteomes" id="UP000281553">
    <property type="component" value="Unassembled WGS sequence"/>
</dbReference>
<feature type="region of interest" description="Disordered" evidence="1">
    <location>
        <begin position="130"/>
        <end position="150"/>
    </location>
</feature>